<evidence type="ECO:0000256" key="3">
    <source>
        <dbReference type="ARBA" id="ARBA00022741"/>
    </source>
</evidence>
<dbReference type="PRINTS" id="PR00364">
    <property type="entry name" value="DISEASERSIST"/>
</dbReference>
<evidence type="ECO:0000259" key="7">
    <source>
        <dbReference type="SMART" id="SM00382"/>
    </source>
</evidence>
<dbReference type="InterPro" id="IPR002182">
    <property type="entry name" value="NB-ARC"/>
</dbReference>
<evidence type="ECO:0000313" key="8">
    <source>
        <dbReference type="EMBL" id="GMN44079.1"/>
    </source>
</evidence>
<dbReference type="Proteomes" id="UP001187192">
    <property type="component" value="Unassembled WGS sequence"/>
</dbReference>
<proteinExistence type="inferred from homology"/>
<dbReference type="GO" id="GO:0005524">
    <property type="term" value="F:ATP binding"/>
    <property type="evidence" value="ECO:0007669"/>
    <property type="project" value="UniProtKB-KW"/>
</dbReference>
<evidence type="ECO:0000313" key="9">
    <source>
        <dbReference type="Proteomes" id="UP001187192"/>
    </source>
</evidence>
<evidence type="ECO:0000256" key="2">
    <source>
        <dbReference type="ARBA" id="ARBA00022737"/>
    </source>
</evidence>
<evidence type="ECO:0000256" key="4">
    <source>
        <dbReference type="ARBA" id="ARBA00022821"/>
    </source>
</evidence>
<dbReference type="Gene3D" id="3.40.50.300">
    <property type="entry name" value="P-loop containing nucleotide triphosphate hydrolases"/>
    <property type="match status" value="1"/>
</dbReference>
<keyword evidence="5" id="KW-0067">ATP-binding</keyword>
<feature type="coiled-coil region" evidence="6">
    <location>
        <begin position="37"/>
        <end position="92"/>
    </location>
</feature>
<dbReference type="InterPro" id="IPR057135">
    <property type="entry name" value="At4g27190-like_LRR"/>
</dbReference>
<keyword evidence="6" id="KW-0175">Coiled coil</keyword>
<dbReference type="FunFam" id="3.40.50.300:FF:001091">
    <property type="entry name" value="Probable disease resistance protein At1g61300"/>
    <property type="match status" value="1"/>
</dbReference>
<dbReference type="PROSITE" id="PS51450">
    <property type="entry name" value="LRR"/>
    <property type="match status" value="1"/>
</dbReference>
<organism evidence="8 9">
    <name type="scientific">Ficus carica</name>
    <name type="common">Common fig</name>
    <dbReference type="NCBI Taxonomy" id="3494"/>
    <lineage>
        <taxon>Eukaryota</taxon>
        <taxon>Viridiplantae</taxon>
        <taxon>Streptophyta</taxon>
        <taxon>Embryophyta</taxon>
        <taxon>Tracheophyta</taxon>
        <taxon>Spermatophyta</taxon>
        <taxon>Magnoliopsida</taxon>
        <taxon>eudicotyledons</taxon>
        <taxon>Gunneridae</taxon>
        <taxon>Pentapetalae</taxon>
        <taxon>rosids</taxon>
        <taxon>fabids</taxon>
        <taxon>Rosales</taxon>
        <taxon>Moraceae</taxon>
        <taxon>Ficeae</taxon>
        <taxon>Ficus</taxon>
    </lineage>
</organism>
<dbReference type="Pfam" id="PF23598">
    <property type="entry name" value="LRR_14"/>
    <property type="match status" value="1"/>
</dbReference>
<dbReference type="InterPro" id="IPR001611">
    <property type="entry name" value="Leu-rich_rpt"/>
</dbReference>
<comment type="caution">
    <text evidence="8">The sequence shown here is derived from an EMBL/GenBank/DDBJ whole genome shotgun (WGS) entry which is preliminary data.</text>
</comment>
<feature type="domain" description="AAA+ ATPase" evidence="7">
    <location>
        <begin position="177"/>
        <end position="316"/>
    </location>
</feature>
<keyword evidence="4" id="KW-0611">Plant defense</keyword>
<reference evidence="8" key="1">
    <citation type="submission" date="2023-07" db="EMBL/GenBank/DDBJ databases">
        <title>draft genome sequence of fig (Ficus carica).</title>
        <authorList>
            <person name="Takahashi T."/>
            <person name="Nishimura K."/>
        </authorList>
    </citation>
    <scope>NUCLEOTIDE SEQUENCE</scope>
</reference>
<keyword evidence="9" id="KW-1185">Reference proteome</keyword>
<dbReference type="InterPro" id="IPR032675">
    <property type="entry name" value="LRR_dom_sf"/>
</dbReference>
<dbReference type="InterPro" id="IPR027417">
    <property type="entry name" value="P-loop_NTPase"/>
</dbReference>
<dbReference type="SUPFAM" id="SSF52540">
    <property type="entry name" value="P-loop containing nucleoside triphosphate hydrolases"/>
    <property type="match status" value="1"/>
</dbReference>
<dbReference type="SMART" id="SM00382">
    <property type="entry name" value="AAA"/>
    <property type="match status" value="1"/>
</dbReference>
<evidence type="ECO:0000256" key="6">
    <source>
        <dbReference type="SAM" id="Coils"/>
    </source>
</evidence>
<dbReference type="Pfam" id="PF23247">
    <property type="entry name" value="LRR_RPS2"/>
    <property type="match status" value="2"/>
</dbReference>
<dbReference type="InterPro" id="IPR003593">
    <property type="entry name" value="AAA+_ATPase"/>
</dbReference>
<dbReference type="AlphaFoldDB" id="A0AA88DI84"/>
<dbReference type="InterPro" id="IPR055414">
    <property type="entry name" value="LRR_R13L4/SHOC2-like"/>
</dbReference>
<accession>A0AA88DI84</accession>
<dbReference type="InterPro" id="IPR042197">
    <property type="entry name" value="Apaf_helical"/>
</dbReference>
<dbReference type="Gene3D" id="3.80.10.10">
    <property type="entry name" value="Ribonuclease Inhibitor"/>
    <property type="match status" value="1"/>
</dbReference>
<dbReference type="GO" id="GO:0006952">
    <property type="term" value="P:defense response"/>
    <property type="evidence" value="ECO:0007669"/>
    <property type="project" value="UniProtKB-KW"/>
</dbReference>
<dbReference type="Gene3D" id="1.10.8.430">
    <property type="entry name" value="Helical domain of apoptotic protease-activating factors"/>
    <property type="match status" value="1"/>
</dbReference>
<sequence length="1043" mass="118156">MECATSVGTSIVGKIGELLVPPFIRQLSYIFCYKNHIKKLQEQVPKLENARSRIEIKIKEATNNLDKIHDDVERWEKNASDLVQEAQQFMDAEAEANKKCCSGLCPNIVSRHQLARKANKTALRIIEMLNGDPGKSGEEVSYTPERRQVIKNEGYQAFGTRRETFEKIKAALKSDDKTRMVLVYGMAGTGKTMLANEIAKQVTEEKLFDKVIFTAVSQQPDYKRIQEDIAEKLGLKTLKDKENPEERASLLRERLAEEKKVLIILDDIWKELQLSNVGISFGDNQAGCKILVTSRFQHVLQNERRATQEFKIENLSDDESFALFNNIVRDKATEREFQKAAIEIVGECGQLPLAISLAASALRDRSLDDWNDACKSLKRFGPSGIGGMDDALFNTIRLSYDFLDKESQALFLLCCMREEDVNMDLHYMLTYGFGLGIYQQAYSLEAAIDKFRPLVRKLKDHSLLLEGHSYVHVRVHDLVRDFGIYMAKQKDMYTFTSKDELNHFLREKTLQNATALSLLYDDMGKLPEKLECPLVELLWMWKTGSSQVPDSFFEETKKLKVLDLSYTRLLPLPSSLKFLENLRVLNLCDCTLGDISGIGKLKLLQVLDLTGSSIERLPKEIGQLSHLRDLDISRCKSLTTIDPGVLSNLEELEELNMRNTFINWNESDNASLSDLEKLPNLRAVHLEVTSAQIASTNLLRKTFSRYEISINGSSSIWFTDKLTAYTLYGSKILRIKLESCLLIEELGLGMLLDGSEEVQLVGIQDAGALIPGVNKQGFLETKHMALYLTKIQWLVSPLPSDRIGVAFKRLESLRLHTLEKLAHICHRELSSSSFCRLQQLEIEECNELKSLFSYSAAKLLVQIKEIYVKGCSMLEEIITRDGQPLNNAGTVAFPQLKKVQLLSLPKLKTVFSHGSEPSDEGTPVPLFGGQILAPKLAHLEVYWCESLKYVFSSSFASKLPELDYVYVKDCSTVEEIVTTDQKAEEVREIRLPKLQYLQLQNLPKLKKFSGGTSIKCPLLTEVYMWNCNFQDGQNIIFASDDVA</sequence>
<protein>
    <recommendedName>
        <fullName evidence="7">AAA+ ATPase domain-containing protein</fullName>
    </recommendedName>
</protein>
<dbReference type="Pfam" id="PF00931">
    <property type="entry name" value="NB-ARC"/>
    <property type="match status" value="1"/>
</dbReference>
<evidence type="ECO:0000256" key="1">
    <source>
        <dbReference type="ARBA" id="ARBA00008894"/>
    </source>
</evidence>
<evidence type="ECO:0000256" key="5">
    <source>
        <dbReference type="ARBA" id="ARBA00022840"/>
    </source>
</evidence>
<dbReference type="SUPFAM" id="SSF52058">
    <property type="entry name" value="L domain-like"/>
    <property type="match status" value="1"/>
</dbReference>
<keyword evidence="3" id="KW-0547">Nucleotide-binding</keyword>
<dbReference type="PANTHER" id="PTHR33463">
    <property type="entry name" value="NB-ARC DOMAIN-CONTAINING PROTEIN-RELATED"/>
    <property type="match status" value="1"/>
</dbReference>
<dbReference type="GO" id="GO:0043531">
    <property type="term" value="F:ADP binding"/>
    <property type="evidence" value="ECO:0007669"/>
    <property type="project" value="InterPro"/>
</dbReference>
<name>A0AA88DI84_FICCA</name>
<keyword evidence="2" id="KW-0677">Repeat</keyword>
<dbReference type="PANTHER" id="PTHR33463:SF198">
    <property type="entry name" value="RPP4C3"/>
    <property type="match status" value="1"/>
</dbReference>
<comment type="similarity">
    <text evidence="1">Belongs to the disease resistance NB-LRR family.</text>
</comment>
<gene>
    <name evidence="8" type="ORF">TIFTF001_013279</name>
</gene>
<dbReference type="InterPro" id="IPR050905">
    <property type="entry name" value="Plant_NBS-LRR"/>
</dbReference>
<dbReference type="EMBL" id="BTGU01000017">
    <property type="protein sequence ID" value="GMN44079.1"/>
    <property type="molecule type" value="Genomic_DNA"/>
</dbReference>